<dbReference type="Gene3D" id="3.30.710.10">
    <property type="entry name" value="Potassium Channel Kv1.1, Chain A"/>
    <property type="match status" value="1"/>
</dbReference>
<dbReference type="Pfam" id="PF01344">
    <property type="entry name" value="Kelch_1"/>
    <property type="match status" value="4"/>
</dbReference>
<name>A0A6P8I4E0_ACTTE</name>
<dbReference type="FunFam" id="1.25.40.420:FF:000001">
    <property type="entry name" value="Kelch-like family member 12"/>
    <property type="match status" value="1"/>
</dbReference>
<accession>A0A6P8I4E0</accession>
<dbReference type="InterPro" id="IPR011333">
    <property type="entry name" value="SKP1/BTB/POZ_sf"/>
</dbReference>
<dbReference type="OrthoDB" id="2359033at2759"/>
<evidence type="ECO:0000256" key="1">
    <source>
        <dbReference type="ARBA" id="ARBA00022441"/>
    </source>
</evidence>
<dbReference type="SUPFAM" id="SSF50965">
    <property type="entry name" value="Galactose oxidase, central domain"/>
    <property type="match status" value="1"/>
</dbReference>
<dbReference type="PANTHER" id="PTHR45632">
    <property type="entry name" value="LD33804P"/>
    <property type="match status" value="1"/>
</dbReference>
<dbReference type="GeneID" id="116298097"/>
<dbReference type="RefSeq" id="XP_031562326.1">
    <property type="nucleotide sequence ID" value="XM_031706466.1"/>
</dbReference>
<gene>
    <name evidence="5" type="primary">LOC116298097</name>
</gene>
<evidence type="ECO:0000313" key="5">
    <source>
        <dbReference type="RefSeq" id="XP_031562326.1"/>
    </source>
</evidence>
<dbReference type="InParanoid" id="A0A6P8I4E0"/>
<dbReference type="SMART" id="SM00875">
    <property type="entry name" value="BACK"/>
    <property type="match status" value="1"/>
</dbReference>
<reference evidence="5" key="1">
    <citation type="submission" date="2025-08" db="UniProtKB">
        <authorList>
            <consortium name="RefSeq"/>
        </authorList>
    </citation>
    <scope>IDENTIFICATION</scope>
    <source>
        <tissue evidence="5">Tentacle</tissue>
    </source>
</reference>
<dbReference type="Pfam" id="PF07707">
    <property type="entry name" value="BACK"/>
    <property type="match status" value="1"/>
</dbReference>
<feature type="domain" description="BTB" evidence="3">
    <location>
        <begin position="57"/>
        <end position="128"/>
    </location>
</feature>
<dbReference type="InterPro" id="IPR000210">
    <property type="entry name" value="BTB/POZ_dom"/>
</dbReference>
<dbReference type="InterPro" id="IPR015915">
    <property type="entry name" value="Kelch-typ_b-propeller"/>
</dbReference>
<dbReference type="Pfam" id="PF00651">
    <property type="entry name" value="BTB"/>
    <property type="match status" value="1"/>
</dbReference>
<evidence type="ECO:0000256" key="2">
    <source>
        <dbReference type="ARBA" id="ARBA00022737"/>
    </source>
</evidence>
<dbReference type="SMART" id="SM00612">
    <property type="entry name" value="Kelch"/>
    <property type="match status" value="5"/>
</dbReference>
<dbReference type="Proteomes" id="UP000515163">
    <property type="component" value="Unplaced"/>
</dbReference>
<dbReference type="AlphaFoldDB" id="A0A6P8I4E0"/>
<dbReference type="InterPro" id="IPR017096">
    <property type="entry name" value="BTB-kelch_protein"/>
</dbReference>
<evidence type="ECO:0000259" key="3">
    <source>
        <dbReference type="PROSITE" id="PS50097"/>
    </source>
</evidence>
<dbReference type="SUPFAM" id="SSF54695">
    <property type="entry name" value="POZ domain"/>
    <property type="match status" value="1"/>
</dbReference>
<dbReference type="PROSITE" id="PS50097">
    <property type="entry name" value="BTB"/>
    <property type="match status" value="1"/>
</dbReference>
<dbReference type="Gene3D" id="2.120.10.80">
    <property type="entry name" value="Kelch-type beta propeller"/>
    <property type="match status" value="1"/>
</dbReference>
<sequence length="612" mass="69905">MSLYFFVSSFQCFTYRFLITFLNMEKPSTKPRSSNSREHCSNILNTLNSQRHETVLCDVTLVVKDTSYPAHRCILAANSPYFHKLFTSDMAEKAQEIIRVELEQLQINRSVMDDLLYYFYTGNLNIYTTTAQDLLVVGDYFLITDLKNAASKFMESMLSEENCLLAKALAERYNSEQLYKAAKLFIEENFSVVCQTSEFQELPFSQLQELLSNDDLVLNEEKEVLDAIFAWVNYSPKDRKKYFDQLFSQVRLVSFPSELLDKLLLNEFIQNNDVCSNLINQLIEARSSSLVEEKGIPDARKCLQPPLEVVLTCGGMSLHYPNHSPLTRCYVPETNKWYDMKAMASKRNWHGCTTYGDCLYAVGGEVDGTVTASCQKFDFVKNSWESIAPLLRPTIFPAVVEMNGKLYVIGGVRNNRARLQIYNPVADTWTYGTCLSVAREITCAVAKPPYLYAIGGLQSDLGTYMNSVEKYHPDFDCWISVREMIQSRAGATGVTLNNCIYVVGGEHDLRMAHSSCEQYFIAYDEWQMIASMRVPRYFAGATVIGQGFYVFGGVGGTNVDLSDKLVIEYYDAKTDRWKSDMEMPWSERYFRCGMIWARKHLLRGLSVLEKAD</sequence>
<dbReference type="Gene3D" id="1.25.40.420">
    <property type="match status" value="1"/>
</dbReference>
<protein>
    <submittedName>
        <fullName evidence="5">Kelch-like protein 3</fullName>
    </submittedName>
</protein>
<dbReference type="InterPro" id="IPR011043">
    <property type="entry name" value="Gal_Oxase/kelch_b-propeller"/>
</dbReference>
<evidence type="ECO:0000313" key="4">
    <source>
        <dbReference type="Proteomes" id="UP000515163"/>
    </source>
</evidence>
<dbReference type="SMART" id="SM00225">
    <property type="entry name" value="BTB"/>
    <property type="match status" value="1"/>
</dbReference>
<dbReference type="PANTHER" id="PTHR45632:SF30">
    <property type="entry name" value="BTB DOMAIN-CONTAINING PROTEIN"/>
    <property type="match status" value="1"/>
</dbReference>
<organism evidence="4 5">
    <name type="scientific">Actinia tenebrosa</name>
    <name type="common">Australian red waratah sea anemone</name>
    <dbReference type="NCBI Taxonomy" id="6105"/>
    <lineage>
        <taxon>Eukaryota</taxon>
        <taxon>Metazoa</taxon>
        <taxon>Cnidaria</taxon>
        <taxon>Anthozoa</taxon>
        <taxon>Hexacorallia</taxon>
        <taxon>Actiniaria</taxon>
        <taxon>Actiniidae</taxon>
        <taxon>Actinia</taxon>
    </lineage>
</organism>
<dbReference type="InterPro" id="IPR006652">
    <property type="entry name" value="Kelch_1"/>
</dbReference>
<proteinExistence type="predicted"/>
<dbReference type="KEGG" id="aten:116298097"/>
<keyword evidence="2" id="KW-0677">Repeat</keyword>
<keyword evidence="1" id="KW-0880">Kelch repeat</keyword>
<dbReference type="PIRSF" id="PIRSF037037">
    <property type="entry name" value="Kelch-like_protein_gigaxonin"/>
    <property type="match status" value="1"/>
</dbReference>
<keyword evidence="4" id="KW-1185">Reference proteome</keyword>
<dbReference type="InterPro" id="IPR011705">
    <property type="entry name" value="BACK"/>
</dbReference>